<dbReference type="InterPro" id="IPR020845">
    <property type="entry name" value="AMP-binding_CS"/>
</dbReference>
<dbReference type="GO" id="GO:0016874">
    <property type="term" value="F:ligase activity"/>
    <property type="evidence" value="ECO:0007669"/>
    <property type="project" value="UniProtKB-KW"/>
</dbReference>
<dbReference type="Gene3D" id="1.10.1200.10">
    <property type="entry name" value="ACP-like"/>
    <property type="match status" value="2"/>
</dbReference>
<dbReference type="GO" id="GO:0005737">
    <property type="term" value="C:cytoplasm"/>
    <property type="evidence" value="ECO:0007669"/>
    <property type="project" value="TreeGrafter"/>
</dbReference>
<comment type="caution">
    <text evidence="7">The sequence shown here is derived from an EMBL/GenBank/DDBJ whole genome shotgun (WGS) entry which is preliminary data.</text>
</comment>
<dbReference type="Pfam" id="PF00550">
    <property type="entry name" value="PP-binding"/>
    <property type="match status" value="2"/>
</dbReference>
<keyword evidence="3" id="KW-0436">Ligase</keyword>
<dbReference type="PROSITE" id="PS00455">
    <property type="entry name" value="AMP_BINDING"/>
    <property type="match status" value="1"/>
</dbReference>
<evidence type="ECO:0000313" key="8">
    <source>
        <dbReference type="Proteomes" id="UP000190312"/>
    </source>
</evidence>
<dbReference type="CDD" id="cd05918">
    <property type="entry name" value="A_NRPS_SidN3_like"/>
    <property type="match status" value="1"/>
</dbReference>
<proteinExistence type="inferred from homology"/>
<dbReference type="InterPro" id="IPR045851">
    <property type="entry name" value="AMP-bd_C_sf"/>
</dbReference>
<evidence type="ECO:0000256" key="5">
    <source>
        <dbReference type="SAM" id="MobiDB-lite"/>
    </source>
</evidence>
<dbReference type="eggNOG" id="KOG1178">
    <property type="taxonomic scope" value="Eukaryota"/>
</dbReference>
<dbReference type="Proteomes" id="UP000190312">
    <property type="component" value="Unassembled WGS sequence"/>
</dbReference>
<dbReference type="Gene3D" id="3.30.559.10">
    <property type="entry name" value="Chloramphenicol acetyltransferase-like domain"/>
    <property type="match status" value="2"/>
</dbReference>
<dbReference type="PANTHER" id="PTHR45527">
    <property type="entry name" value="NONRIBOSOMAL PEPTIDE SYNTHETASE"/>
    <property type="match status" value="1"/>
</dbReference>
<organism evidence="7 8">
    <name type="scientific">Aspergillus oryzae</name>
    <name type="common">Yellow koji mold</name>
    <dbReference type="NCBI Taxonomy" id="5062"/>
    <lineage>
        <taxon>Eukaryota</taxon>
        <taxon>Fungi</taxon>
        <taxon>Dikarya</taxon>
        <taxon>Ascomycota</taxon>
        <taxon>Pezizomycotina</taxon>
        <taxon>Eurotiomycetes</taxon>
        <taxon>Eurotiomycetidae</taxon>
        <taxon>Eurotiales</taxon>
        <taxon>Aspergillaceae</taxon>
        <taxon>Aspergillus</taxon>
        <taxon>Aspergillus subgen. Circumdati</taxon>
    </lineage>
</organism>
<reference evidence="7 8" key="1">
    <citation type="submission" date="2016-10" db="EMBL/GenBank/DDBJ databases">
        <title>Genome sequencing of Aspergillus oryzae BCC7051.</title>
        <authorList>
            <person name="Thammarongtham C."/>
            <person name="Vorapreeda T."/>
            <person name="Nookaew I."/>
            <person name="Srisuk T."/>
            <person name="Land M."/>
            <person name="Jeennor S."/>
            <person name="Laoteng K."/>
        </authorList>
    </citation>
    <scope>NUCLEOTIDE SEQUENCE [LARGE SCALE GENOMIC DNA]</scope>
    <source>
        <strain evidence="7 8">BCC7051</strain>
    </source>
</reference>
<dbReference type="NCBIfam" id="TIGR01733">
    <property type="entry name" value="AA-adenyl-dom"/>
    <property type="match status" value="1"/>
</dbReference>
<dbReference type="GO" id="GO:0043041">
    <property type="term" value="P:amino acid activation for nonribosomal peptide biosynthetic process"/>
    <property type="evidence" value="ECO:0007669"/>
    <property type="project" value="TreeGrafter"/>
</dbReference>
<dbReference type="InterPro" id="IPR042099">
    <property type="entry name" value="ANL_N_sf"/>
</dbReference>
<gene>
    <name evidence="7" type="ORF">OAory_01005420</name>
</gene>
<evidence type="ECO:0000256" key="4">
    <source>
        <dbReference type="ARBA" id="ARBA00029454"/>
    </source>
</evidence>
<dbReference type="Gene3D" id="3.30.300.30">
    <property type="match status" value="1"/>
</dbReference>
<dbReference type="InterPro" id="IPR009081">
    <property type="entry name" value="PP-bd_ACP"/>
</dbReference>
<keyword evidence="1" id="KW-0596">Phosphopantetheine</keyword>
<dbReference type="InterPro" id="IPR023213">
    <property type="entry name" value="CAT-like_dom_sf"/>
</dbReference>
<dbReference type="VEuPathDB" id="FungiDB:AO090005000993"/>
<dbReference type="PANTHER" id="PTHR45527:SF12">
    <property type="entry name" value="NONRIBOSOMAL PEPTIDE SYNTHETASE IVOA"/>
    <property type="match status" value="1"/>
</dbReference>
<sequence length="2152" mass="238464">MSVSVLLQPREAHLDDPWKTLHGSSAELITKAHLRDLWAKILQQDPSDFSEQDAFFEVGGDSITALDLATAAQAQGISLTVEQIFMHVTLEGMAKEALATRAKAEEYTGACRPLEPFGLLHTGISRADNIQAIGKACGVASERVENAYPCTPMQESLVTLSDGDENLSVRQLVYRLANEVPLGRFQQAWVTTVHAHPVLRTRICQPDGELRFIQAVLDEEMIWNTSTSNLCRFLEQDAGDLMKLGDRFFRYTIVLENENREDTRRYFVWTVHHALCDAASLLKILDDVAARFHDEPTIERAPFEQFIESINRTNSSEERHFWQQTLSGVDVTPYPSVPQGSDFHVNPSSTLERPITLVDRPPIGLTRALLLRAAWGILLSHHTGTENVVFGVINSGRNSSTVPGASQMTGPTINLLPIVMQIDPKRSVASFLDSVRAQAAELMPFEQTGISKIRSYLAGKESKVTDFQTVFVVHPSEFGEAAAPALQKLGLEFEDHLGKNEQHSYPMVVSATLSTDTAAKFKMQYDDRIVSTQQAHNLISQFQAVLSCLSNAKDDTLLGSISSLSDHDIAQIYQWNKITPPVNETCIHHLFEQQVSKDPDAEAVYSVEQSLTYAQVDNISSALALRLVELSVDLETYVAVCFEKSIWTVVAILAVFKTGGVYVPIDPAHPRGRIVEVVERVQIKVAITSKDSFGVLSDLCDSIVVLDNPPPSNTISLPQEIRKRAQPSNTAYLLFTSGSTGKPKGVLMSHSAMSTSIVHHGPAFGASPDWRTLQFAAHTFDISMTEFFTTLAFGGCICVPSEHDRLNNLAGVIAALRVNTALVVPTVANLITPQQVPTLKTLVLGGEPVTKETISRWAPHVNLTAGYGPSETAVYCSGHLNVAADAHPADIGRCIGGTMWIVNADNYHQLSAIGCVGEIVISGPLLGKGYLGDQATTDVAFVPASEWFQKLSPASPYKTLYRTGDLARYNPDGTFCIVGRRDTQVKLRGFRIELSEIENRIMDEDTITAALATLPTRGPCVRQIVAVVSQHRSDLGNQGPDTIRLVKTSPEGILDKVKSRVSLTLPDYMVPSVWVVLDRMPILLSGKIDRRSIKSWIEGMNPKVYDELVGVADAAAPTQITPGTTSATIQKIWSEVLKVPTEQIGLKTSFFSLGGDSIAAIQVVSKAKGIGLPITVRSILTQKTLGNLANLVDQNQQGAPQSLEHGISPRGTDSTLSYAHVLQSHLRGHPEVKIEDSYPYTPIQREIQKQREINPAIFLLSWKMDIISLGSLPVSLDRLARAWKSVVQKHHILRSIFVKDPEGKLPPLQVVLQNAEPSIVTSSTAMAEHKPTMDELLPALDDCFLPHRAHFSQHGDRVFGHIELDHLVIDGWSFKLIKEDLLAAYDAADATIPVASSQFKSVVNAHQPARVDRDKSYWVSILRDIKPSLLSLPPVIKGSAHPPSPTKTIIDLPLLDIAALSAFSAKHSITPASIFDAAWAQTLSIYTGSTDVAFEYVVSGRDQEVSNIFEIVGPVMNLLTYHLHDISTEDSAQALATLAHQMQEQRLQDGLHNACNPREVLEGDLNVTLPFNTALNFQRRPLGVQTDTLRVYDRLELSKDPWHFDVLVRVIHIMDDDMVRPSVEFDARLLDEDRMREVADVFWRKCVWSPTGRDERRQNIDPSDPPKNAPTIAVEMKCLRSVASLSKEEVRLLTRVLSIGFIDPDGHEPRDKGEIMRAIKKLPSALQRHWLKDLIGRAPAVALCDLHTKLNPYIIRYVFELLRCEVITHLECLYWYHSVLHDARLDVVDLKVRDIVYSLGDIRYMWTPSRRAIQGSPVTYQQNKCEACVLARIVKGRKFLQHLRTALLSRTATRRNHRVPTFLPFVEESIACHEGFVDKIHWRSSTLATTMKRQRKHAHRALMTSDPVASLKQDLSRTVEGAVVPIGIDPEVLESFQEDQEEGGNHGVRHTISEQVPKKQDSDTDTLAGIVGLYNEPQPLNWISSPTSCAMESQSDLSSVTYTDDSPTHASPISPKSTSWLAPATSTPDPLRVLSPSTQKKKAPMKEPVDDSNDGQASRYIPPREMPNWKHVLCKPSSLDLFANGGQNLGWEESQGNGGCEQIAAQYRNLLSPAQPYYESEHGELFSESEYEDNPIGNRESQDTNWSFLFRF</sequence>
<dbReference type="InterPro" id="IPR000873">
    <property type="entry name" value="AMP-dep_synth/lig_dom"/>
</dbReference>
<dbReference type="SMART" id="SM01294">
    <property type="entry name" value="PKS_PP_betabranch"/>
    <property type="match status" value="1"/>
</dbReference>
<dbReference type="InterPro" id="IPR006162">
    <property type="entry name" value="Ppantetheine_attach_site"/>
</dbReference>
<feature type="region of interest" description="Disordered" evidence="5">
    <location>
        <begin position="1999"/>
        <end position="2062"/>
    </location>
</feature>
<dbReference type="CDD" id="cd19545">
    <property type="entry name" value="FUM14_C_NRPS-like"/>
    <property type="match status" value="1"/>
</dbReference>
<dbReference type="OrthoDB" id="416786at2759"/>
<dbReference type="InterPro" id="IPR020806">
    <property type="entry name" value="PKS_PP-bd"/>
</dbReference>
<comment type="similarity">
    <text evidence="4">Belongs to the NRP synthetase family.</text>
</comment>
<dbReference type="SUPFAM" id="SSF52777">
    <property type="entry name" value="CoA-dependent acyltransferases"/>
    <property type="match status" value="4"/>
</dbReference>
<evidence type="ECO:0000259" key="6">
    <source>
        <dbReference type="PROSITE" id="PS50075"/>
    </source>
</evidence>
<dbReference type="InterPro" id="IPR010071">
    <property type="entry name" value="AA_adenyl_dom"/>
</dbReference>
<evidence type="ECO:0000313" key="7">
    <source>
        <dbReference type="EMBL" id="OOO12793.1"/>
    </source>
</evidence>
<dbReference type="GO" id="GO:0031177">
    <property type="term" value="F:phosphopantetheine binding"/>
    <property type="evidence" value="ECO:0007669"/>
    <property type="project" value="InterPro"/>
</dbReference>
<dbReference type="SUPFAM" id="SSF56801">
    <property type="entry name" value="Acetyl-CoA synthetase-like"/>
    <property type="match status" value="1"/>
</dbReference>
<feature type="domain" description="Carrier" evidence="6">
    <location>
        <begin position="25"/>
        <end position="101"/>
    </location>
</feature>
<dbReference type="EMBL" id="MKZY01000002">
    <property type="protein sequence ID" value="OOO12793.1"/>
    <property type="molecule type" value="Genomic_DNA"/>
</dbReference>
<dbReference type="Gene3D" id="3.40.50.12780">
    <property type="entry name" value="N-terminal domain of ligase-like"/>
    <property type="match status" value="1"/>
</dbReference>
<feature type="region of interest" description="Disordered" evidence="5">
    <location>
        <begin position="1937"/>
        <end position="1964"/>
    </location>
</feature>
<accession>A0A1S9DUM9</accession>
<dbReference type="Pfam" id="PF00668">
    <property type="entry name" value="Condensation"/>
    <property type="match status" value="2"/>
</dbReference>
<dbReference type="Gene3D" id="3.30.559.30">
    <property type="entry name" value="Nonribosomal peptide synthetase, condensation domain"/>
    <property type="match status" value="2"/>
</dbReference>
<keyword evidence="2" id="KW-0597">Phosphoprotein</keyword>
<feature type="domain" description="Carrier" evidence="6">
    <location>
        <begin position="1123"/>
        <end position="1196"/>
    </location>
</feature>
<feature type="compositionally biased region" description="Polar residues" evidence="5">
    <location>
        <begin position="1999"/>
        <end position="2028"/>
    </location>
</feature>
<dbReference type="GO" id="GO:0044550">
    <property type="term" value="P:secondary metabolite biosynthetic process"/>
    <property type="evidence" value="ECO:0007669"/>
    <property type="project" value="TreeGrafter"/>
</dbReference>
<protein>
    <submittedName>
        <fullName evidence="7">Amino acid adenylation domain protein</fullName>
    </submittedName>
</protein>
<dbReference type="Pfam" id="PF00501">
    <property type="entry name" value="AMP-binding"/>
    <property type="match status" value="1"/>
</dbReference>
<evidence type="ECO:0000256" key="2">
    <source>
        <dbReference type="ARBA" id="ARBA00022553"/>
    </source>
</evidence>
<dbReference type="PROSITE" id="PS50075">
    <property type="entry name" value="CARRIER"/>
    <property type="match status" value="2"/>
</dbReference>
<dbReference type="SMART" id="SM00823">
    <property type="entry name" value="PKS_PP"/>
    <property type="match status" value="2"/>
</dbReference>
<evidence type="ECO:0000256" key="3">
    <source>
        <dbReference type="ARBA" id="ARBA00022598"/>
    </source>
</evidence>
<dbReference type="FunFam" id="3.40.50.12780:FF:000014">
    <property type="entry name" value="Nonribosomal peptide synthetase 1"/>
    <property type="match status" value="1"/>
</dbReference>
<evidence type="ECO:0000256" key="1">
    <source>
        <dbReference type="ARBA" id="ARBA00022450"/>
    </source>
</evidence>
<dbReference type="SUPFAM" id="SSF47336">
    <property type="entry name" value="ACP-like"/>
    <property type="match status" value="2"/>
</dbReference>
<dbReference type="InterPro" id="IPR001242">
    <property type="entry name" value="Condensation_dom"/>
</dbReference>
<dbReference type="VEuPathDB" id="FungiDB:AO090005000994"/>
<name>A0A1S9DUM9_ASPOZ</name>
<dbReference type="InterPro" id="IPR036736">
    <property type="entry name" value="ACP-like_sf"/>
</dbReference>
<dbReference type="PROSITE" id="PS00012">
    <property type="entry name" value="PHOSPHOPANTETHEINE"/>
    <property type="match status" value="2"/>
</dbReference>